<dbReference type="GO" id="GO:0000811">
    <property type="term" value="C:GINS complex"/>
    <property type="evidence" value="ECO:0007669"/>
    <property type="project" value="InterPro"/>
</dbReference>
<sequence length="197" mass="22801">MYGRTASQLVKELASNEANQLSSFNNDLVDQVIKECDNHHLELQNLMRKIQDEGLDVQTTRNADHFGAVIHHLSLSRNKRCLMAYMYNRAQIIQDLRWKVGHTLPQEVKEKLNHREVEYFKNHSDALEKYISKLDLDLTVDMVPPKDPYLKVRVLEDIGHVPLADQSSNLARHSIHFLKRTDAERFISLGLMEELSG</sequence>
<dbReference type="PANTHER" id="PTHR12914">
    <property type="entry name" value="PARTNER OF SLD5"/>
    <property type="match status" value="1"/>
</dbReference>
<keyword evidence="3" id="KW-0235">DNA replication</keyword>
<evidence type="ECO:0000259" key="5">
    <source>
        <dbReference type="Pfam" id="PF05916"/>
    </source>
</evidence>
<evidence type="ECO:0000256" key="2">
    <source>
        <dbReference type="ARBA" id="ARBA00006677"/>
    </source>
</evidence>
<dbReference type="AlphaFoldDB" id="A0AAD4XXB9"/>
<gene>
    <name evidence="7" type="ORF">MKW98_018551</name>
</gene>
<dbReference type="Pfam" id="PF05916">
    <property type="entry name" value="Sld5"/>
    <property type="match status" value="1"/>
</dbReference>
<comment type="subcellular location">
    <subcellularLocation>
        <location evidence="1">Nucleus</location>
    </subcellularLocation>
</comment>
<feature type="domain" description="GINS subunit" evidence="5">
    <location>
        <begin position="50"/>
        <end position="134"/>
    </location>
</feature>
<evidence type="ECO:0000256" key="1">
    <source>
        <dbReference type="ARBA" id="ARBA00004123"/>
    </source>
</evidence>
<evidence type="ECO:0000256" key="4">
    <source>
        <dbReference type="ARBA" id="ARBA00023242"/>
    </source>
</evidence>
<dbReference type="GO" id="GO:1902983">
    <property type="term" value="P:DNA strand elongation involved in mitotic DNA replication"/>
    <property type="evidence" value="ECO:0007669"/>
    <property type="project" value="TreeGrafter"/>
</dbReference>
<dbReference type="InterPro" id="IPR005339">
    <property type="entry name" value="GINS_Psf1"/>
</dbReference>
<reference evidence="7" key="1">
    <citation type="submission" date="2022-04" db="EMBL/GenBank/DDBJ databases">
        <title>A functionally conserved STORR gene fusion in Papaver species that diverged 16.8 million years ago.</title>
        <authorList>
            <person name="Catania T."/>
        </authorList>
    </citation>
    <scope>NUCLEOTIDE SEQUENCE</scope>
    <source>
        <strain evidence="7">S-188037</strain>
    </source>
</reference>
<evidence type="ECO:0000313" key="7">
    <source>
        <dbReference type="EMBL" id="KAI3955450.1"/>
    </source>
</evidence>
<dbReference type="EMBL" id="JAJJMB010001752">
    <property type="protein sequence ID" value="KAI3955450.1"/>
    <property type="molecule type" value="Genomic_DNA"/>
</dbReference>
<evidence type="ECO:0000256" key="3">
    <source>
        <dbReference type="ARBA" id="ARBA00022705"/>
    </source>
</evidence>
<dbReference type="SUPFAM" id="SSF158573">
    <property type="entry name" value="GINS helical bundle-like"/>
    <property type="match status" value="1"/>
</dbReference>
<dbReference type="Gene3D" id="1.20.58.1030">
    <property type="match status" value="1"/>
</dbReference>
<dbReference type="CDD" id="cd11710">
    <property type="entry name" value="GINS_A_psf1"/>
    <property type="match status" value="1"/>
</dbReference>
<dbReference type="InterPro" id="IPR056783">
    <property type="entry name" value="PSF1_C"/>
</dbReference>
<dbReference type="InterPro" id="IPR036224">
    <property type="entry name" value="GINS_bundle-like_dom_sf"/>
</dbReference>
<keyword evidence="8" id="KW-1185">Reference proteome</keyword>
<protein>
    <recommendedName>
        <fullName evidence="9">GINS subunit domain-containing protein</fullName>
    </recommendedName>
</protein>
<dbReference type="PANTHER" id="PTHR12914:SF2">
    <property type="entry name" value="DNA REPLICATION COMPLEX GINS PROTEIN PSF1"/>
    <property type="match status" value="1"/>
</dbReference>
<organism evidence="7 8">
    <name type="scientific">Papaver atlanticum</name>
    <dbReference type="NCBI Taxonomy" id="357466"/>
    <lineage>
        <taxon>Eukaryota</taxon>
        <taxon>Viridiplantae</taxon>
        <taxon>Streptophyta</taxon>
        <taxon>Embryophyta</taxon>
        <taxon>Tracheophyta</taxon>
        <taxon>Spermatophyta</taxon>
        <taxon>Magnoliopsida</taxon>
        <taxon>Ranunculales</taxon>
        <taxon>Papaveraceae</taxon>
        <taxon>Papaveroideae</taxon>
        <taxon>Papaver</taxon>
    </lineage>
</organism>
<keyword evidence="4" id="KW-0539">Nucleus</keyword>
<comment type="caution">
    <text evidence="7">The sequence shown here is derived from an EMBL/GenBank/DDBJ whole genome shotgun (WGS) entry which is preliminary data.</text>
</comment>
<name>A0AAD4XXB9_9MAGN</name>
<dbReference type="Proteomes" id="UP001202328">
    <property type="component" value="Unassembled WGS sequence"/>
</dbReference>
<proteinExistence type="inferred from homology"/>
<dbReference type="Pfam" id="PF24997">
    <property type="entry name" value="PSF1_C"/>
    <property type="match status" value="1"/>
</dbReference>
<feature type="domain" description="DNA replication complex GINS protein PSF1 C-terminal" evidence="6">
    <location>
        <begin position="146"/>
        <end position="196"/>
    </location>
</feature>
<evidence type="ECO:0000313" key="8">
    <source>
        <dbReference type="Proteomes" id="UP001202328"/>
    </source>
</evidence>
<dbReference type="InterPro" id="IPR021151">
    <property type="entry name" value="GINS_A"/>
</dbReference>
<evidence type="ECO:0000259" key="6">
    <source>
        <dbReference type="Pfam" id="PF24997"/>
    </source>
</evidence>
<evidence type="ECO:0008006" key="9">
    <source>
        <dbReference type="Google" id="ProtNLM"/>
    </source>
</evidence>
<accession>A0AAD4XXB9</accession>
<comment type="similarity">
    <text evidence="2">Belongs to the GINS1/PSF1 family.</text>
</comment>